<reference evidence="1 2" key="1">
    <citation type="submission" date="2020-08" db="EMBL/GenBank/DDBJ databases">
        <title>Genomic Encyclopedia of Type Strains, Phase IV (KMG-IV): sequencing the most valuable type-strain genomes for metagenomic binning, comparative biology and taxonomic classification.</title>
        <authorList>
            <person name="Goeker M."/>
        </authorList>
    </citation>
    <scope>NUCLEOTIDE SEQUENCE [LARGE SCALE GENOMIC DNA]</scope>
    <source>
        <strain evidence="1 2">YIM 65646</strain>
    </source>
</reference>
<evidence type="ECO:0000313" key="1">
    <source>
        <dbReference type="EMBL" id="MBB6036155.1"/>
    </source>
</evidence>
<name>A0A841FJY2_9ACTN</name>
<sequence>MIFISGVRKEKGEVTAPAHMFDDDRVRDFDNLAELARHVKGDTDHLGSISVPGTLGRVWARFSPQGLNIFGEQHDHVRLLDVVGKVGTRSFIDESFFVEKLATNSKVFATCVLETAGARQRLDIDAARMHDFGADALFPKMAVPLPMTLAYLKGRQVEMRRGSALGFAAQYALRIAWAYVRDLDANVETVPPGGAATAPKPKLSDAENRAAGNVMAYDASIDPFVATLNFGGYLGDKVDARSNPLLLGGLTSVLEDVIEVMYERIGDDPVLDATERTLLLGRSRTGPEAQGETFALWRNMRFARTIAPAAVRGVRYAGVGAGHLLYLIDNGKVPRGSYLYDMRPAGSREVPKLTGKPGVTPLTRMVEHTAELRESA</sequence>
<accession>A0A841FJY2</accession>
<dbReference type="Proteomes" id="UP000548476">
    <property type="component" value="Unassembled WGS sequence"/>
</dbReference>
<proteinExistence type="predicted"/>
<keyword evidence="2" id="KW-1185">Reference proteome</keyword>
<dbReference type="EMBL" id="JACHGT010000008">
    <property type="protein sequence ID" value="MBB6036155.1"/>
    <property type="molecule type" value="Genomic_DNA"/>
</dbReference>
<dbReference type="AlphaFoldDB" id="A0A841FJY2"/>
<evidence type="ECO:0000313" key="2">
    <source>
        <dbReference type="Proteomes" id="UP000548476"/>
    </source>
</evidence>
<protein>
    <submittedName>
        <fullName evidence="1">Uncharacterized protein</fullName>
    </submittedName>
</protein>
<organism evidence="1 2">
    <name type="scientific">Phytomonospora endophytica</name>
    <dbReference type="NCBI Taxonomy" id="714109"/>
    <lineage>
        <taxon>Bacteria</taxon>
        <taxon>Bacillati</taxon>
        <taxon>Actinomycetota</taxon>
        <taxon>Actinomycetes</taxon>
        <taxon>Micromonosporales</taxon>
        <taxon>Micromonosporaceae</taxon>
        <taxon>Phytomonospora</taxon>
    </lineage>
</organism>
<gene>
    <name evidence="1" type="ORF">HNR73_004023</name>
</gene>
<dbReference type="RefSeq" id="WP_184788992.1">
    <property type="nucleotide sequence ID" value="NZ_BONT01000046.1"/>
</dbReference>
<comment type="caution">
    <text evidence="1">The sequence shown here is derived from an EMBL/GenBank/DDBJ whole genome shotgun (WGS) entry which is preliminary data.</text>
</comment>